<sequence length="246" mass="27285">MDQPPDPAPDLPPRSHIAWAPCWRIIPSRFPPISLFERVAAPEDLDAVLELEAMTNPRLRDEVGEISLVPPGERVSGPGSSIIMAAFTHINPEGSRFSDGSFGVFYAAAALETAIAETVYHRERFMRATAEKAMDLDMRVYLIDLEGELHDLRGRPEAFAAACHPTDYSAGQRLARRLRAAGAGGIVYHSVRHETGLCAAVFRPKLLSNGRQERHLCYRWDGQRISDIYEKSRLSIDVGPRPGDRG</sequence>
<accession>A0A162K2J7</accession>
<dbReference type="InterPro" id="IPR014914">
    <property type="entry name" value="RES_dom"/>
</dbReference>
<dbReference type="EMBL" id="LPZR01000201">
    <property type="protein sequence ID" value="KYO50350.1"/>
    <property type="molecule type" value="Genomic_DNA"/>
</dbReference>
<name>A0A162K2J7_9PROT</name>
<reference evidence="2 3" key="1">
    <citation type="submission" date="2015-12" db="EMBL/GenBank/DDBJ databases">
        <title>Genome sequence of Tistrella mobilis MCCC 1A02139.</title>
        <authorList>
            <person name="Lu L."/>
            <person name="Lai Q."/>
            <person name="Shao Z."/>
            <person name="Qian P."/>
        </authorList>
    </citation>
    <scope>NUCLEOTIDE SEQUENCE [LARGE SCALE GENOMIC DNA]</scope>
    <source>
        <strain evidence="2 3">MCCC 1A02139</strain>
    </source>
</reference>
<evidence type="ECO:0000313" key="3">
    <source>
        <dbReference type="Proteomes" id="UP000075787"/>
    </source>
</evidence>
<dbReference type="OrthoDB" id="9795903at2"/>
<dbReference type="GeneID" id="97238874"/>
<proteinExistence type="predicted"/>
<dbReference type="RefSeq" id="WP_062768385.1">
    <property type="nucleotide sequence ID" value="NZ_CP121042.1"/>
</dbReference>
<organism evidence="2 3">
    <name type="scientific">Tistrella mobilis</name>
    <dbReference type="NCBI Taxonomy" id="171437"/>
    <lineage>
        <taxon>Bacteria</taxon>
        <taxon>Pseudomonadati</taxon>
        <taxon>Pseudomonadota</taxon>
        <taxon>Alphaproteobacteria</taxon>
        <taxon>Geminicoccales</taxon>
        <taxon>Geminicoccaceae</taxon>
        <taxon>Tistrella</taxon>
    </lineage>
</organism>
<protein>
    <recommendedName>
        <fullName evidence="1">RES domain-containing protein</fullName>
    </recommendedName>
</protein>
<dbReference type="SMART" id="SM00953">
    <property type="entry name" value="RES"/>
    <property type="match status" value="1"/>
</dbReference>
<comment type="caution">
    <text evidence="2">The sequence shown here is derived from an EMBL/GenBank/DDBJ whole genome shotgun (WGS) entry which is preliminary data.</text>
</comment>
<evidence type="ECO:0000259" key="1">
    <source>
        <dbReference type="SMART" id="SM00953"/>
    </source>
</evidence>
<dbReference type="Proteomes" id="UP000075787">
    <property type="component" value="Unassembled WGS sequence"/>
</dbReference>
<feature type="domain" description="RES" evidence="1">
    <location>
        <begin position="86"/>
        <end position="213"/>
    </location>
</feature>
<evidence type="ECO:0000313" key="2">
    <source>
        <dbReference type="EMBL" id="KYO50350.1"/>
    </source>
</evidence>
<dbReference type="Pfam" id="PF08808">
    <property type="entry name" value="RES"/>
    <property type="match status" value="1"/>
</dbReference>
<dbReference type="AlphaFoldDB" id="A0A162K2J7"/>
<gene>
    <name evidence="2" type="ORF">AUP44_01540</name>
</gene>